<accession>A0A165U749</accession>
<dbReference type="AlphaFoldDB" id="A0A165U749"/>
<reference evidence="1 2" key="1">
    <citation type="journal article" date="2016" name="Mol. Biol. Evol.">
        <title>Comparative Genomics of Early-Diverging Mushroom-Forming Fungi Provides Insights into the Origins of Lignocellulose Decay Capabilities.</title>
        <authorList>
            <person name="Nagy L.G."/>
            <person name="Riley R."/>
            <person name="Tritt A."/>
            <person name="Adam C."/>
            <person name="Daum C."/>
            <person name="Floudas D."/>
            <person name="Sun H."/>
            <person name="Yadav J.S."/>
            <person name="Pangilinan J."/>
            <person name="Larsson K.H."/>
            <person name="Matsuura K."/>
            <person name="Barry K."/>
            <person name="Labutti K."/>
            <person name="Kuo R."/>
            <person name="Ohm R.A."/>
            <person name="Bhattacharya S.S."/>
            <person name="Shirouzu T."/>
            <person name="Yoshinaga Y."/>
            <person name="Martin F.M."/>
            <person name="Grigoriev I.V."/>
            <person name="Hibbett D.S."/>
        </authorList>
    </citation>
    <scope>NUCLEOTIDE SEQUENCE [LARGE SCALE GENOMIC DNA]</scope>
    <source>
        <strain evidence="1 2">HHB14362 ss-1</strain>
    </source>
</reference>
<gene>
    <name evidence="1" type="ORF">NEOLEDRAFT_1176348</name>
</gene>
<organism evidence="1 2">
    <name type="scientific">Neolentinus lepideus HHB14362 ss-1</name>
    <dbReference type="NCBI Taxonomy" id="1314782"/>
    <lineage>
        <taxon>Eukaryota</taxon>
        <taxon>Fungi</taxon>
        <taxon>Dikarya</taxon>
        <taxon>Basidiomycota</taxon>
        <taxon>Agaricomycotina</taxon>
        <taxon>Agaricomycetes</taxon>
        <taxon>Gloeophyllales</taxon>
        <taxon>Gloeophyllaceae</taxon>
        <taxon>Neolentinus</taxon>
    </lineage>
</organism>
<name>A0A165U749_9AGAM</name>
<dbReference type="Proteomes" id="UP000076761">
    <property type="component" value="Unassembled WGS sequence"/>
</dbReference>
<evidence type="ECO:0000313" key="2">
    <source>
        <dbReference type="Proteomes" id="UP000076761"/>
    </source>
</evidence>
<dbReference type="EMBL" id="KV425560">
    <property type="protein sequence ID" value="KZT27743.1"/>
    <property type="molecule type" value="Genomic_DNA"/>
</dbReference>
<dbReference type="InParanoid" id="A0A165U749"/>
<keyword evidence="2" id="KW-1185">Reference proteome</keyword>
<protein>
    <submittedName>
        <fullName evidence="1">Uncharacterized protein</fullName>
    </submittedName>
</protein>
<proteinExistence type="predicted"/>
<sequence length="58" mass="6510">MAIIGQLAYQALVADHANLIGILTFSWNNVAQVAATITGDAIIRMIFTWKIWLREHDL</sequence>
<evidence type="ECO:0000313" key="1">
    <source>
        <dbReference type="EMBL" id="KZT27743.1"/>
    </source>
</evidence>